<keyword evidence="1 4" id="KW-0963">Cytoplasm</keyword>
<dbReference type="OrthoDB" id="9782022at2"/>
<evidence type="ECO:0000313" key="7">
    <source>
        <dbReference type="EMBL" id="EGK72561.1"/>
    </source>
</evidence>
<evidence type="ECO:0000259" key="6">
    <source>
        <dbReference type="Pfam" id="PF04377"/>
    </source>
</evidence>
<keyword evidence="3 4" id="KW-0012">Acyltransferase</keyword>
<gene>
    <name evidence="4" type="primary">bpt</name>
    <name evidence="7" type="ORF">METUNv1_01326</name>
</gene>
<evidence type="ECO:0000256" key="3">
    <source>
        <dbReference type="ARBA" id="ARBA00023315"/>
    </source>
</evidence>
<dbReference type="GO" id="GO:0005737">
    <property type="term" value="C:cytoplasm"/>
    <property type="evidence" value="ECO:0007669"/>
    <property type="project" value="UniProtKB-SubCell"/>
</dbReference>
<evidence type="ECO:0000256" key="2">
    <source>
        <dbReference type="ARBA" id="ARBA00022679"/>
    </source>
</evidence>
<dbReference type="InterPro" id="IPR007471">
    <property type="entry name" value="N-end_Aminoacyl_Trfase_N"/>
</dbReference>
<protein>
    <recommendedName>
        <fullName evidence="4">Aspartate/glutamate leucyltransferase</fullName>
        <ecNumber evidence="4">2.3.2.29</ecNumber>
    </recommendedName>
</protein>
<sequence length="249" mass="28724">MALLKDLPFTTLQFYATAPYACSYLQGRTARSQVATPSNLIDSRLYSDLVRAGFRRSGVFTYRPYCDACRACTPVRLPVDRFVPSRTQRRAEKKHDDLVAREAPLSFREEHYALYQRYQSSRHSGGGMDQDSREQYAHFLLQSHVDTRLIEFREGSAPDAPLRIVSIIDILDDGLSSVYTYYDPDVEGASYGTFNILWQVRLARLLGLHHVYLGYWIRDSAKMAYKSRFRPLEGRINSAWRELDDDDLS</sequence>
<dbReference type="NCBIfam" id="NF002342">
    <property type="entry name" value="PRK01305.1-3"/>
    <property type="match status" value="1"/>
</dbReference>
<comment type="subcellular location">
    <subcellularLocation>
        <location evidence="4">Cytoplasm</location>
    </subcellularLocation>
</comment>
<evidence type="ECO:0000256" key="1">
    <source>
        <dbReference type="ARBA" id="ARBA00022490"/>
    </source>
</evidence>
<dbReference type="HAMAP" id="MF_00689">
    <property type="entry name" value="Bpt"/>
    <property type="match status" value="1"/>
</dbReference>
<comment type="function">
    <text evidence="4">Functions in the N-end rule pathway of protein degradation where it conjugates Leu from its aminoacyl-tRNA to the N-termini of proteins containing an N-terminal aspartate or glutamate.</text>
</comment>
<dbReference type="EC" id="2.3.2.29" evidence="4"/>
<dbReference type="GO" id="GO:0008914">
    <property type="term" value="F:leucyl-tRNA--protein transferase activity"/>
    <property type="evidence" value="ECO:0007669"/>
    <property type="project" value="UniProtKB-UniRule"/>
</dbReference>
<accession>F5RAG5</accession>
<dbReference type="GO" id="GO:0004057">
    <property type="term" value="F:arginyl-tRNA--protein transferase activity"/>
    <property type="evidence" value="ECO:0007669"/>
    <property type="project" value="InterPro"/>
</dbReference>
<dbReference type="NCBIfam" id="NF002346">
    <property type="entry name" value="PRK01305.2-3"/>
    <property type="match status" value="1"/>
</dbReference>
<keyword evidence="2 4" id="KW-0808">Transferase</keyword>
<evidence type="ECO:0000313" key="8">
    <source>
        <dbReference type="Proteomes" id="UP000005019"/>
    </source>
</evidence>
<name>F5RAG5_METUF</name>
<feature type="domain" description="N-end rule aminoacyl transferase C-terminal" evidence="6">
    <location>
        <begin position="110"/>
        <end position="233"/>
    </location>
</feature>
<dbReference type="PANTHER" id="PTHR21367:SF1">
    <property type="entry name" value="ARGINYL-TRNA--PROTEIN TRANSFERASE 1"/>
    <property type="match status" value="1"/>
</dbReference>
<dbReference type="InterPro" id="IPR016181">
    <property type="entry name" value="Acyl_CoA_acyltransferase"/>
</dbReference>
<dbReference type="InterPro" id="IPR007472">
    <property type="entry name" value="N-end_Aminoacyl_Trfase_C"/>
</dbReference>
<dbReference type="NCBIfam" id="NF002341">
    <property type="entry name" value="PRK01305.1-1"/>
    <property type="match status" value="1"/>
</dbReference>
<comment type="catalytic activity">
    <reaction evidence="4">
        <text>N-terminal L-aspartyl-[protein] + L-leucyl-tRNA(Leu) = N-terminal L-leucyl-L-aspartyl-[protein] + tRNA(Leu) + H(+)</text>
        <dbReference type="Rhea" id="RHEA:50420"/>
        <dbReference type="Rhea" id="RHEA-COMP:9613"/>
        <dbReference type="Rhea" id="RHEA-COMP:9622"/>
        <dbReference type="Rhea" id="RHEA-COMP:12669"/>
        <dbReference type="Rhea" id="RHEA-COMP:12674"/>
        <dbReference type="ChEBI" id="CHEBI:15378"/>
        <dbReference type="ChEBI" id="CHEBI:64720"/>
        <dbReference type="ChEBI" id="CHEBI:78442"/>
        <dbReference type="ChEBI" id="CHEBI:78494"/>
        <dbReference type="ChEBI" id="CHEBI:133042"/>
        <dbReference type="EC" id="2.3.2.29"/>
    </reaction>
</comment>
<dbReference type="SUPFAM" id="SSF55729">
    <property type="entry name" value="Acyl-CoA N-acyltransferases (Nat)"/>
    <property type="match status" value="1"/>
</dbReference>
<dbReference type="InterPro" id="IPR030700">
    <property type="entry name" value="N-end_Aminoacyl_Trfase"/>
</dbReference>
<dbReference type="eggNOG" id="COG2935">
    <property type="taxonomic scope" value="Bacteria"/>
</dbReference>
<comment type="similarity">
    <text evidence="4">Belongs to the R-transferase family. Bpt subfamily.</text>
</comment>
<dbReference type="Pfam" id="PF04377">
    <property type="entry name" value="ATE_C"/>
    <property type="match status" value="1"/>
</dbReference>
<comment type="catalytic activity">
    <reaction evidence="4">
        <text>N-terminal L-glutamyl-[protein] + L-leucyl-tRNA(Leu) = N-terminal L-leucyl-L-glutamyl-[protein] + tRNA(Leu) + H(+)</text>
        <dbReference type="Rhea" id="RHEA:50412"/>
        <dbReference type="Rhea" id="RHEA-COMP:9613"/>
        <dbReference type="Rhea" id="RHEA-COMP:9622"/>
        <dbReference type="Rhea" id="RHEA-COMP:12664"/>
        <dbReference type="Rhea" id="RHEA-COMP:12668"/>
        <dbReference type="ChEBI" id="CHEBI:15378"/>
        <dbReference type="ChEBI" id="CHEBI:64721"/>
        <dbReference type="ChEBI" id="CHEBI:78442"/>
        <dbReference type="ChEBI" id="CHEBI:78494"/>
        <dbReference type="ChEBI" id="CHEBI:133041"/>
        <dbReference type="EC" id="2.3.2.29"/>
    </reaction>
</comment>
<dbReference type="AlphaFoldDB" id="F5RAG5"/>
<comment type="caution">
    <text evidence="7">The sequence shown here is derived from an EMBL/GenBank/DDBJ whole genome shotgun (WGS) entry which is preliminary data.</text>
</comment>
<dbReference type="Proteomes" id="UP000005019">
    <property type="component" value="Unassembled WGS sequence"/>
</dbReference>
<dbReference type="RefSeq" id="WP_008060036.1">
    <property type="nucleotide sequence ID" value="NZ_AFHG01000036.1"/>
</dbReference>
<evidence type="ECO:0000256" key="4">
    <source>
        <dbReference type="HAMAP-Rule" id="MF_00689"/>
    </source>
</evidence>
<reference evidence="7 8" key="1">
    <citation type="journal article" date="2011" name="J. Bacteriol.">
        <title>Genome sequence of Methyloversatilis universalis FAM5T, a methylotrophic representative of the order Rhodocyclales.</title>
        <authorList>
            <person name="Kittichotirat W."/>
            <person name="Good N.M."/>
            <person name="Hall R."/>
            <person name="Bringel F."/>
            <person name="Lajus A."/>
            <person name="Medigue C."/>
            <person name="Smalley N.E."/>
            <person name="Beck D."/>
            <person name="Bumgarner R."/>
            <person name="Vuilleumier S."/>
            <person name="Kalyuzhnaya M.G."/>
        </authorList>
    </citation>
    <scope>NUCLEOTIDE SEQUENCE [LARGE SCALE GENOMIC DNA]</scope>
    <source>
        <strain evidence="8">ATCC BAA-1314 / JCM 13912 / FAM5</strain>
    </source>
</reference>
<organism evidence="7 8">
    <name type="scientific">Methyloversatilis universalis (strain ATCC BAA-1314 / DSM 25237 / JCM 13912 / CCUG 52030 / FAM5)</name>
    <dbReference type="NCBI Taxonomy" id="1000565"/>
    <lineage>
        <taxon>Bacteria</taxon>
        <taxon>Pseudomonadati</taxon>
        <taxon>Pseudomonadota</taxon>
        <taxon>Betaproteobacteria</taxon>
        <taxon>Nitrosomonadales</taxon>
        <taxon>Sterolibacteriaceae</taxon>
        <taxon>Methyloversatilis</taxon>
    </lineage>
</organism>
<dbReference type="Pfam" id="PF04376">
    <property type="entry name" value="ATE_N"/>
    <property type="match status" value="1"/>
</dbReference>
<feature type="domain" description="N-end aminoacyl transferase N-terminal" evidence="5">
    <location>
        <begin position="21"/>
        <end position="90"/>
    </location>
</feature>
<dbReference type="PIRSF" id="PIRSF037208">
    <property type="entry name" value="ATE_pro_prd"/>
    <property type="match status" value="1"/>
</dbReference>
<evidence type="ECO:0000259" key="5">
    <source>
        <dbReference type="Pfam" id="PF04376"/>
    </source>
</evidence>
<dbReference type="GO" id="GO:0071596">
    <property type="term" value="P:ubiquitin-dependent protein catabolic process via the N-end rule pathway"/>
    <property type="evidence" value="ECO:0007669"/>
    <property type="project" value="InterPro"/>
</dbReference>
<dbReference type="STRING" id="1000565.METUNv1_01326"/>
<keyword evidence="8" id="KW-1185">Reference proteome</keyword>
<dbReference type="EMBL" id="AFHG01000036">
    <property type="protein sequence ID" value="EGK72561.1"/>
    <property type="molecule type" value="Genomic_DNA"/>
</dbReference>
<dbReference type="PANTHER" id="PTHR21367">
    <property type="entry name" value="ARGININE-TRNA-PROTEIN TRANSFERASE 1"/>
    <property type="match status" value="1"/>
</dbReference>
<proteinExistence type="inferred from homology"/>
<dbReference type="InterPro" id="IPR017138">
    <property type="entry name" value="Asp_Glu_LeuTrfase"/>
</dbReference>